<feature type="compositionally biased region" description="Low complexity" evidence="1">
    <location>
        <begin position="126"/>
        <end position="142"/>
    </location>
</feature>
<reference evidence="3 4" key="1">
    <citation type="submission" date="2023-08" db="EMBL/GenBank/DDBJ databases">
        <title>Black Yeasts Isolated from many extreme environments.</title>
        <authorList>
            <person name="Coleine C."/>
            <person name="Stajich J.E."/>
            <person name="Selbmann L."/>
        </authorList>
    </citation>
    <scope>NUCLEOTIDE SEQUENCE [LARGE SCALE GENOMIC DNA]</scope>
    <source>
        <strain evidence="3 4">CCFEE 536</strain>
    </source>
</reference>
<feature type="domain" description="DUF7896" evidence="2">
    <location>
        <begin position="361"/>
        <end position="440"/>
    </location>
</feature>
<feature type="region of interest" description="Disordered" evidence="1">
    <location>
        <begin position="124"/>
        <end position="150"/>
    </location>
</feature>
<dbReference type="Pfam" id="PF25438">
    <property type="entry name" value="DUF7896"/>
    <property type="match status" value="1"/>
</dbReference>
<dbReference type="InterPro" id="IPR057218">
    <property type="entry name" value="DUF7896"/>
</dbReference>
<dbReference type="EMBL" id="JAVRRA010024665">
    <property type="protein sequence ID" value="KAK5131038.1"/>
    <property type="molecule type" value="Genomic_DNA"/>
</dbReference>
<proteinExistence type="predicted"/>
<protein>
    <recommendedName>
        <fullName evidence="2">DUF7896 domain-containing protein</fullName>
    </recommendedName>
</protein>
<gene>
    <name evidence="3" type="ORF">LTR16_001086</name>
</gene>
<dbReference type="Proteomes" id="UP001357485">
    <property type="component" value="Unassembled WGS sequence"/>
</dbReference>
<evidence type="ECO:0000313" key="3">
    <source>
        <dbReference type="EMBL" id="KAK5131038.1"/>
    </source>
</evidence>
<organism evidence="3 4">
    <name type="scientific">Cryomyces antarcticus</name>
    <dbReference type="NCBI Taxonomy" id="329879"/>
    <lineage>
        <taxon>Eukaryota</taxon>
        <taxon>Fungi</taxon>
        <taxon>Dikarya</taxon>
        <taxon>Ascomycota</taxon>
        <taxon>Pezizomycotina</taxon>
        <taxon>Dothideomycetes</taxon>
        <taxon>Dothideomycetes incertae sedis</taxon>
        <taxon>Cryomyces</taxon>
    </lineage>
</organism>
<keyword evidence="4" id="KW-1185">Reference proteome</keyword>
<dbReference type="PANTHER" id="PTHR42031">
    <property type="entry name" value="KEY LIME PATHOGENICITY PROTEIN"/>
    <property type="match status" value="1"/>
</dbReference>
<evidence type="ECO:0000313" key="4">
    <source>
        <dbReference type="Proteomes" id="UP001357485"/>
    </source>
</evidence>
<dbReference type="PANTHER" id="PTHR42031:SF1">
    <property type="entry name" value="KEY LIME PATHOGENICITY PROTEIN"/>
    <property type="match status" value="1"/>
</dbReference>
<sequence length="575" mass="63450">MARSHLSTTSPKASSIGCSQSRLLSVDRFPRTSFGSYRQADTDVQWDAHALGTITSTRPSGFLEYPSNQVTKLDVWDPLEYLSSLSESTGTQSSSAFQPQTHDPKRLSLPCSIPAHQLRGARSEYSDSLSTLTTSGLTRGSSNADQMSRQGSALSSSFGADFAMLRVQSNGSSVFSFEFDEDSSVDYSTSKEQSGLPLSFSDNDVFSSDTAFVNEDAPACSISYMSLPSPQQVLFSSSFPDQVEHMQRSNSNESNESSLRQSRSFRRRQEQIAHGSRPIRPKTSDDETVSASSLHRHSSRNNTLKTQSHDRSKDVAAITKARYVRPQHPKVYCHQCTDHPDGFRGDHELRRHADRVHATTRKVWVCVDVSPDKKFLASCKQCRSGKRYGVYYNAAAHLRRAHFVPRKRGHKAKGEEKRGGIGGGDYPPIERLKSEGWLMEIEEQILPSTTQRSAADDDDTAVTQPEAYRQPIGSTRAADYGGEAAPTVLSADIDLSPVAHDATQFCDQDLFDFTSMQDVGDASSLQYDASSGSFMLDANVNAYPGDLDSAFASYHHLDDAAFAFDYSSFLFDLQQ</sequence>
<evidence type="ECO:0000259" key="2">
    <source>
        <dbReference type="Pfam" id="PF25438"/>
    </source>
</evidence>
<feature type="compositionally biased region" description="Low complexity" evidence="1">
    <location>
        <begin position="248"/>
        <end position="262"/>
    </location>
</feature>
<feature type="region of interest" description="Disordered" evidence="1">
    <location>
        <begin position="406"/>
        <end position="426"/>
    </location>
</feature>
<comment type="caution">
    <text evidence="3">The sequence shown here is derived from an EMBL/GenBank/DDBJ whole genome shotgun (WGS) entry which is preliminary data.</text>
</comment>
<accession>A0ABR0KU91</accession>
<feature type="region of interest" description="Disordered" evidence="1">
    <location>
        <begin position="242"/>
        <end position="314"/>
    </location>
</feature>
<name>A0ABR0KU91_9PEZI</name>
<evidence type="ECO:0000256" key="1">
    <source>
        <dbReference type="SAM" id="MobiDB-lite"/>
    </source>
</evidence>